<evidence type="ECO:0000313" key="2">
    <source>
        <dbReference type="Proteomes" id="UP000570678"/>
    </source>
</evidence>
<dbReference type="AlphaFoldDB" id="A0A846YN24"/>
<evidence type="ECO:0000313" key="1">
    <source>
        <dbReference type="EMBL" id="NKY58309.1"/>
    </source>
</evidence>
<dbReference type="SUPFAM" id="SSF48371">
    <property type="entry name" value="ARM repeat"/>
    <property type="match status" value="1"/>
</dbReference>
<dbReference type="Gene3D" id="1.25.10.90">
    <property type="match status" value="1"/>
</dbReference>
<dbReference type="CDD" id="cd06561">
    <property type="entry name" value="AlkD_like"/>
    <property type="match status" value="1"/>
</dbReference>
<dbReference type="InterPro" id="IPR016024">
    <property type="entry name" value="ARM-type_fold"/>
</dbReference>
<protein>
    <submittedName>
        <fullName evidence="1">DNA alkylation repair protein</fullName>
    </submittedName>
</protein>
<accession>A0A846YN24</accession>
<dbReference type="EMBL" id="JAAXOT010000009">
    <property type="protein sequence ID" value="NKY58309.1"/>
    <property type="molecule type" value="Genomic_DNA"/>
</dbReference>
<gene>
    <name evidence="1" type="ORF">HGA15_19635</name>
</gene>
<organism evidence="1 2">
    <name type="scientific">Nocardia flavorosea</name>
    <dbReference type="NCBI Taxonomy" id="53429"/>
    <lineage>
        <taxon>Bacteria</taxon>
        <taxon>Bacillati</taxon>
        <taxon>Actinomycetota</taxon>
        <taxon>Actinomycetes</taxon>
        <taxon>Mycobacteriales</taxon>
        <taxon>Nocardiaceae</taxon>
        <taxon>Nocardia</taxon>
    </lineage>
</organism>
<name>A0A846YN24_9NOCA</name>
<dbReference type="Pfam" id="PF08713">
    <property type="entry name" value="DNA_alkylation"/>
    <property type="match status" value="1"/>
</dbReference>
<sequence length="235" mass="26634">MTTPHVQIRDGLESVRSVPEKNKITRRLPSDSGVEAIGVRMKDVFDIAKAWTDVGLGHIPELLASSWYEIRMVGVAVLDFKARRRSLTDDERRQLYEMYLHNHEYINMWDLVDRAAPRVIGWYLLDKSRRPLFDLARSTEAIERRTAITASFWLIRQGDIDDPLALAELLVDDTSELVTKPVGTALREVGKIDQQRLLNFLAANQGRMNRPALRLATSLLSDAARASVQDGHTST</sequence>
<dbReference type="PANTHER" id="PTHR34070">
    <property type="entry name" value="ARMADILLO-TYPE FOLD"/>
    <property type="match status" value="1"/>
</dbReference>
<dbReference type="Proteomes" id="UP000570678">
    <property type="component" value="Unassembled WGS sequence"/>
</dbReference>
<comment type="caution">
    <text evidence="1">The sequence shown here is derived from an EMBL/GenBank/DDBJ whole genome shotgun (WGS) entry which is preliminary data.</text>
</comment>
<proteinExistence type="predicted"/>
<dbReference type="InterPro" id="IPR014825">
    <property type="entry name" value="DNA_alkylation"/>
</dbReference>
<reference evidence="1 2" key="1">
    <citation type="submission" date="2020-04" db="EMBL/GenBank/DDBJ databases">
        <title>MicrobeNet Type strains.</title>
        <authorList>
            <person name="Nicholson A.C."/>
        </authorList>
    </citation>
    <scope>NUCLEOTIDE SEQUENCE [LARGE SCALE GENOMIC DNA]</scope>
    <source>
        <strain evidence="1 2">JCM 3332</strain>
    </source>
</reference>
<dbReference type="PANTHER" id="PTHR34070:SF1">
    <property type="entry name" value="DNA ALKYLATION REPAIR PROTEIN"/>
    <property type="match status" value="1"/>
</dbReference>
<dbReference type="RefSeq" id="WP_063916062.1">
    <property type="nucleotide sequence ID" value="NZ_JAAXOT010000009.1"/>
</dbReference>
<keyword evidence="2" id="KW-1185">Reference proteome</keyword>